<dbReference type="EMBL" id="JAVRRD010000002">
    <property type="protein sequence ID" value="KAK5063020.1"/>
    <property type="molecule type" value="Genomic_DNA"/>
</dbReference>
<dbReference type="Proteomes" id="UP001358417">
    <property type="component" value="Unassembled WGS sequence"/>
</dbReference>
<evidence type="ECO:0000256" key="4">
    <source>
        <dbReference type="ARBA" id="ARBA00022989"/>
    </source>
</evidence>
<dbReference type="InterPro" id="IPR011701">
    <property type="entry name" value="MFS"/>
</dbReference>
<feature type="transmembrane region" description="Helical" evidence="6">
    <location>
        <begin position="440"/>
        <end position="465"/>
    </location>
</feature>
<feature type="transmembrane region" description="Helical" evidence="6">
    <location>
        <begin position="382"/>
        <end position="404"/>
    </location>
</feature>
<organism evidence="8 9">
    <name type="scientific">Exophiala bonariae</name>
    <dbReference type="NCBI Taxonomy" id="1690606"/>
    <lineage>
        <taxon>Eukaryota</taxon>
        <taxon>Fungi</taxon>
        <taxon>Dikarya</taxon>
        <taxon>Ascomycota</taxon>
        <taxon>Pezizomycotina</taxon>
        <taxon>Eurotiomycetes</taxon>
        <taxon>Chaetothyriomycetidae</taxon>
        <taxon>Chaetothyriales</taxon>
        <taxon>Herpotrichiellaceae</taxon>
        <taxon>Exophiala</taxon>
    </lineage>
</organism>
<keyword evidence="2" id="KW-0813">Transport</keyword>
<accession>A0AAV9NSH7</accession>
<evidence type="ECO:0000256" key="2">
    <source>
        <dbReference type="ARBA" id="ARBA00022448"/>
    </source>
</evidence>
<name>A0AAV9NSH7_9EURO</name>
<evidence type="ECO:0000256" key="6">
    <source>
        <dbReference type="SAM" id="Phobius"/>
    </source>
</evidence>
<feature type="transmembrane region" description="Helical" evidence="6">
    <location>
        <begin position="186"/>
        <end position="208"/>
    </location>
</feature>
<keyword evidence="5 6" id="KW-0472">Membrane</keyword>
<feature type="transmembrane region" description="Helical" evidence="6">
    <location>
        <begin position="320"/>
        <end position="342"/>
    </location>
</feature>
<protein>
    <recommendedName>
        <fullName evidence="7">Major facilitator superfamily (MFS) profile domain-containing protein</fullName>
    </recommendedName>
</protein>
<feature type="transmembrane region" description="Helical" evidence="6">
    <location>
        <begin position="86"/>
        <end position="106"/>
    </location>
</feature>
<dbReference type="GeneID" id="89973274"/>
<evidence type="ECO:0000256" key="1">
    <source>
        <dbReference type="ARBA" id="ARBA00004141"/>
    </source>
</evidence>
<keyword evidence="3 6" id="KW-0812">Transmembrane</keyword>
<dbReference type="Gene3D" id="1.20.1250.20">
    <property type="entry name" value="MFS general substrate transporter like domains"/>
    <property type="match status" value="2"/>
</dbReference>
<dbReference type="AlphaFoldDB" id="A0AAV9NSH7"/>
<keyword evidence="9" id="KW-1185">Reference proteome</keyword>
<feature type="transmembrane region" description="Helical" evidence="6">
    <location>
        <begin position="354"/>
        <end position="376"/>
    </location>
</feature>
<evidence type="ECO:0000313" key="8">
    <source>
        <dbReference type="EMBL" id="KAK5063020.1"/>
    </source>
</evidence>
<keyword evidence="4 6" id="KW-1133">Transmembrane helix</keyword>
<comment type="subcellular location">
    <subcellularLocation>
        <location evidence="1">Membrane</location>
        <topology evidence="1">Multi-pass membrane protein</topology>
    </subcellularLocation>
</comment>
<dbReference type="PROSITE" id="PS50850">
    <property type="entry name" value="MFS"/>
    <property type="match status" value="1"/>
</dbReference>
<gene>
    <name evidence="8" type="ORF">LTR84_005096</name>
</gene>
<dbReference type="FunFam" id="1.20.1250.20:FF:000013">
    <property type="entry name" value="MFS general substrate transporter"/>
    <property type="match status" value="1"/>
</dbReference>
<dbReference type="PANTHER" id="PTHR43791:SF62">
    <property type="entry name" value="MAJOR FACILITATOR SUPERFAMILY (MFS) PROFILE DOMAIN-CONTAINING PROTEIN"/>
    <property type="match status" value="1"/>
</dbReference>
<dbReference type="PANTHER" id="PTHR43791">
    <property type="entry name" value="PERMEASE-RELATED"/>
    <property type="match status" value="1"/>
</dbReference>
<dbReference type="GO" id="GO:0016020">
    <property type="term" value="C:membrane"/>
    <property type="evidence" value="ECO:0007669"/>
    <property type="project" value="UniProtKB-SubCell"/>
</dbReference>
<dbReference type="RefSeq" id="XP_064711292.1">
    <property type="nucleotide sequence ID" value="XM_064848668.1"/>
</dbReference>
<sequence>MTVKEVKDPEKPGSVQMEVASAEDSLNASADGDYSGAVDKTSAAEIALCRKLDRRILPVLWAMYYLNYLDRNAIAQARLNNLEKDLGLVGSQFNVAVSILFVGYLVMQVPSNMIMSKAHFKPSYYMAACMAIWAIVSACTALAHNYIGLLMVRFFLGITEAPYYPGAMYLLSLFYTRKEIATRLSILYSANIIATATSGLIAAATFASLDGKHGLEGWRWLFIIEGAVTFGVAIISMFFLPDHPLTTRWLTPEERQLAHERIAKDTVGLESNKGARAGFMQAVRDPRLWLFTFMQNCHLSATGFNSFFPTVVRTLGFSRTMTLVLTCPPYLVSALACLGTGISSGKFNERTWHITGGMAVAMVGFITASCTMNVAARYTACFLFASGCYAVNAVILGWVTATLGQTSEKKAAALSIVNMFGNASFIYTPYLYPQSNGPKYLIAMSSNTAFSFVTIVCAWILRVWLMRTNSKIKKSDATNKVLYAY</sequence>
<feature type="transmembrane region" description="Helical" evidence="6">
    <location>
        <begin position="220"/>
        <end position="240"/>
    </location>
</feature>
<feature type="transmembrane region" description="Helical" evidence="6">
    <location>
        <begin position="127"/>
        <end position="148"/>
    </location>
</feature>
<dbReference type="GO" id="GO:0022857">
    <property type="term" value="F:transmembrane transporter activity"/>
    <property type="evidence" value="ECO:0007669"/>
    <property type="project" value="InterPro"/>
</dbReference>
<evidence type="ECO:0000256" key="3">
    <source>
        <dbReference type="ARBA" id="ARBA00022692"/>
    </source>
</evidence>
<reference evidence="8 9" key="1">
    <citation type="submission" date="2023-08" db="EMBL/GenBank/DDBJ databases">
        <title>Black Yeasts Isolated from many extreme environments.</title>
        <authorList>
            <person name="Coleine C."/>
            <person name="Stajich J.E."/>
            <person name="Selbmann L."/>
        </authorList>
    </citation>
    <scope>NUCLEOTIDE SEQUENCE [LARGE SCALE GENOMIC DNA]</scope>
    <source>
        <strain evidence="8 9">CCFEE 5792</strain>
    </source>
</reference>
<proteinExistence type="predicted"/>
<dbReference type="InterPro" id="IPR020846">
    <property type="entry name" value="MFS_dom"/>
</dbReference>
<dbReference type="InterPro" id="IPR036259">
    <property type="entry name" value="MFS_trans_sf"/>
</dbReference>
<evidence type="ECO:0000313" key="9">
    <source>
        <dbReference type="Proteomes" id="UP001358417"/>
    </source>
</evidence>
<evidence type="ECO:0000259" key="7">
    <source>
        <dbReference type="PROSITE" id="PS50850"/>
    </source>
</evidence>
<dbReference type="Pfam" id="PF07690">
    <property type="entry name" value="MFS_1"/>
    <property type="match status" value="1"/>
</dbReference>
<feature type="domain" description="Major facilitator superfamily (MFS) profile" evidence="7">
    <location>
        <begin position="56"/>
        <end position="471"/>
    </location>
</feature>
<comment type="caution">
    <text evidence="8">The sequence shown here is derived from an EMBL/GenBank/DDBJ whole genome shotgun (WGS) entry which is preliminary data.</text>
</comment>
<dbReference type="FunFam" id="1.20.1250.20:FF:000057">
    <property type="entry name" value="MFS general substrate transporter"/>
    <property type="match status" value="1"/>
</dbReference>
<dbReference type="SUPFAM" id="SSF103473">
    <property type="entry name" value="MFS general substrate transporter"/>
    <property type="match status" value="1"/>
</dbReference>
<evidence type="ECO:0000256" key="5">
    <source>
        <dbReference type="ARBA" id="ARBA00023136"/>
    </source>
</evidence>